<proteinExistence type="predicted"/>
<reference evidence="1" key="1">
    <citation type="submission" date="2018-02" db="EMBL/GenBank/DDBJ databases">
        <title>Rhizophora mucronata_Transcriptome.</title>
        <authorList>
            <person name="Meera S.P."/>
            <person name="Sreeshan A."/>
            <person name="Augustine A."/>
        </authorList>
    </citation>
    <scope>NUCLEOTIDE SEQUENCE</scope>
    <source>
        <tissue evidence="1">Leaf</tissue>
    </source>
</reference>
<organism evidence="1">
    <name type="scientific">Rhizophora mucronata</name>
    <name type="common">Asiatic mangrove</name>
    <dbReference type="NCBI Taxonomy" id="61149"/>
    <lineage>
        <taxon>Eukaryota</taxon>
        <taxon>Viridiplantae</taxon>
        <taxon>Streptophyta</taxon>
        <taxon>Embryophyta</taxon>
        <taxon>Tracheophyta</taxon>
        <taxon>Spermatophyta</taxon>
        <taxon>Magnoliopsida</taxon>
        <taxon>eudicotyledons</taxon>
        <taxon>Gunneridae</taxon>
        <taxon>Pentapetalae</taxon>
        <taxon>rosids</taxon>
        <taxon>fabids</taxon>
        <taxon>Malpighiales</taxon>
        <taxon>Rhizophoraceae</taxon>
        <taxon>Rhizophora</taxon>
    </lineage>
</organism>
<dbReference type="AlphaFoldDB" id="A0A2P2MBP3"/>
<evidence type="ECO:0000313" key="1">
    <source>
        <dbReference type="EMBL" id="MBX27638.1"/>
    </source>
</evidence>
<accession>A0A2P2MBP3</accession>
<protein>
    <submittedName>
        <fullName evidence="1">Uncharacterized protein LOC105126446</fullName>
    </submittedName>
</protein>
<sequence>MQWLLKCDLTTSTDLSEPIFLCTRGSIYLKATRAYCNLKHHQLPASEILCSEGRHDFDLIAEELICGVLNRCLSCFIAWFSSVLDFFFPASQPELCFSCAVVCNFSTVSGRCFFTFAYFLVCNTFITSATTKTR</sequence>
<dbReference type="EMBL" id="GGEC01047154">
    <property type="protein sequence ID" value="MBX27638.1"/>
    <property type="molecule type" value="Transcribed_RNA"/>
</dbReference>
<name>A0A2P2MBP3_RHIMU</name>